<dbReference type="PANTHER" id="PTHR45913:SF5">
    <property type="entry name" value="GENERAL TRANSCRIPTION FACTOR II-I REPEAT DOMAIN-CONTAINING PROTEIN 2A-LIKE PROTEIN"/>
    <property type="match status" value="1"/>
</dbReference>
<gene>
    <name evidence="1" type="ORF">JOQ06_014070</name>
</gene>
<dbReference type="AlphaFoldDB" id="A0AAD6AF14"/>
<keyword evidence="2" id="KW-1185">Reference proteome</keyword>
<sequence>MSKTTSAQESATAASLHVSWTLARAKKPFADAELIKRLLTDLKKIEAISLAIDSSCDRTDMEQLSVFVRFLMWKIFREELLCLLTLPGRTTGEIIFHELTQFFEKNGLHVSQIVSVVTDGAPVDGWKAQRLGKQAFRR</sequence>
<evidence type="ECO:0000313" key="1">
    <source>
        <dbReference type="EMBL" id="KAJ4923481.1"/>
    </source>
</evidence>
<organism evidence="1 2">
    <name type="scientific">Pogonophryne albipinna</name>
    <dbReference type="NCBI Taxonomy" id="1090488"/>
    <lineage>
        <taxon>Eukaryota</taxon>
        <taxon>Metazoa</taxon>
        <taxon>Chordata</taxon>
        <taxon>Craniata</taxon>
        <taxon>Vertebrata</taxon>
        <taxon>Euteleostomi</taxon>
        <taxon>Actinopterygii</taxon>
        <taxon>Neopterygii</taxon>
        <taxon>Teleostei</taxon>
        <taxon>Neoteleostei</taxon>
        <taxon>Acanthomorphata</taxon>
        <taxon>Eupercaria</taxon>
        <taxon>Perciformes</taxon>
        <taxon>Notothenioidei</taxon>
        <taxon>Pogonophryne</taxon>
    </lineage>
</organism>
<reference evidence="1" key="1">
    <citation type="submission" date="2022-11" db="EMBL/GenBank/DDBJ databases">
        <title>Chromosome-level genome of Pogonophryne albipinna.</title>
        <authorList>
            <person name="Jo E."/>
        </authorList>
    </citation>
    <scope>NUCLEOTIDE SEQUENCE</scope>
    <source>
        <strain evidence="1">SGF0006</strain>
        <tissue evidence="1">Muscle</tissue>
    </source>
</reference>
<comment type="caution">
    <text evidence="1">The sequence shown here is derived from an EMBL/GenBank/DDBJ whole genome shotgun (WGS) entry which is preliminary data.</text>
</comment>
<dbReference type="PANTHER" id="PTHR45913">
    <property type="entry name" value="EPM2A-INTERACTING PROTEIN 1"/>
    <property type="match status" value="1"/>
</dbReference>
<evidence type="ECO:0008006" key="3">
    <source>
        <dbReference type="Google" id="ProtNLM"/>
    </source>
</evidence>
<dbReference type="EMBL" id="JAPTMU010000031">
    <property type="protein sequence ID" value="KAJ4923481.1"/>
    <property type="molecule type" value="Genomic_DNA"/>
</dbReference>
<dbReference type="Proteomes" id="UP001219934">
    <property type="component" value="Unassembled WGS sequence"/>
</dbReference>
<protein>
    <recommendedName>
        <fullName evidence="3">Transposase</fullName>
    </recommendedName>
</protein>
<name>A0AAD6AF14_9TELE</name>
<accession>A0AAD6AF14</accession>
<evidence type="ECO:0000313" key="2">
    <source>
        <dbReference type="Proteomes" id="UP001219934"/>
    </source>
</evidence>
<proteinExistence type="predicted"/>